<sequence>MKKGNTIQNFLQRALEVLRKDFSELRSAGVEQLMYIKEDLIIPHHHSFYDFIVTKARGKSGPLFSFDVHDDIRLVNDATVEKDESHAGKVVLRSWYEKNKHIFPASRWEPYDPEKKWDKYTPEDTTPLDASSLVAVTYSHALHTPDGFVFIVSHVWAQEGAITPQDCSLDCIKEGGPGCEYCRITRADVKTALGFNSFKEFGSCIPWPCFELLGKKDPQICQHYVHGPNNVEVEFVNEPNSESDTIVVSWKPSYYGITFLRGFQVSLQALGGSSFACQLFLFHRNLSLPASQSQRVYKSDPFPGLPLGSQYAVTVMALPVPEEWERFYRSRNFSSRSCAEKNGLEKCKKDWYPKHIEVQQEGTAITVTFNLAPPQLGIRSYFSLCYANSMKKYTDISPNFKKNQTHHSFQMNDLQEGTNYTCEIAADQMDAVRKTFNVQVLHFLKVSTPHSVSPSLALMLPLGLSVAAIFVVLVAALIWKTRLQMKKVYIKPDIIRQQEESGTQEGVMPLPRNRPTPPRLLICYSSCDGPAHVKAVMQLGAFIQQHMATQVCLDLWDSLGMAEEGGMAWHCRQIWESDFILVICSWGLNRRSKPSEGDEDDGADEGLHYGSNAFCSEAAVKLIGEEVGHAKARGQDLSKYMAAIFDYSDETDIPTELRLVSHYILTRDLQLLFSHLHGVALHGPGHYLKINHISEDGFTKLPSGAALQWAIYEARMEITAKRHHSVGNEGD</sequence>
<organism evidence="1 2">
    <name type="scientific">Chaenocephalus aceratus</name>
    <name type="common">Blackfin icefish</name>
    <name type="synonym">Chaenichthys aceratus</name>
    <dbReference type="NCBI Taxonomy" id="36190"/>
    <lineage>
        <taxon>Eukaryota</taxon>
        <taxon>Metazoa</taxon>
        <taxon>Chordata</taxon>
        <taxon>Craniata</taxon>
        <taxon>Vertebrata</taxon>
        <taxon>Euteleostomi</taxon>
        <taxon>Actinopterygii</taxon>
        <taxon>Neopterygii</taxon>
        <taxon>Teleostei</taxon>
        <taxon>Neoteleostei</taxon>
        <taxon>Acanthomorphata</taxon>
        <taxon>Eupercaria</taxon>
        <taxon>Perciformes</taxon>
        <taxon>Notothenioidei</taxon>
        <taxon>Channichthyidae</taxon>
        <taxon>Chaenocephalus</taxon>
    </lineage>
</organism>
<keyword evidence="2" id="KW-1185">Reference proteome</keyword>
<dbReference type="EMBL" id="CM043791">
    <property type="protein sequence ID" value="KAI4823841.1"/>
    <property type="molecule type" value="Genomic_DNA"/>
</dbReference>
<reference evidence="1" key="1">
    <citation type="submission" date="2022-05" db="EMBL/GenBank/DDBJ databases">
        <title>Chromosome-level genome of Chaenocephalus aceratus.</title>
        <authorList>
            <person name="Park H."/>
        </authorList>
    </citation>
    <scope>NUCLEOTIDE SEQUENCE</scope>
    <source>
        <strain evidence="1">KU_202001</strain>
    </source>
</reference>
<accession>A0ACB9XC99</accession>
<protein>
    <submittedName>
        <fullName evidence="1">Uncharacterized protein</fullName>
    </submittedName>
</protein>
<proteinExistence type="predicted"/>
<comment type="caution">
    <text evidence="1">The sequence shown here is derived from an EMBL/GenBank/DDBJ whole genome shotgun (WGS) entry which is preliminary data.</text>
</comment>
<gene>
    <name evidence="1" type="ORF">KUCAC02_012396</name>
</gene>
<name>A0ACB9XC99_CHAAC</name>
<evidence type="ECO:0000313" key="2">
    <source>
        <dbReference type="Proteomes" id="UP001057452"/>
    </source>
</evidence>
<evidence type="ECO:0000313" key="1">
    <source>
        <dbReference type="EMBL" id="KAI4823841.1"/>
    </source>
</evidence>
<dbReference type="Proteomes" id="UP001057452">
    <property type="component" value="Chromosome 7"/>
</dbReference>